<dbReference type="InterPro" id="IPR025558">
    <property type="entry name" value="DUF4283"/>
</dbReference>
<evidence type="ECO:0000313" key="4">
    <source>
        <dbReference type="EMBL" id="CAH9111947.1"/>
    </source>
</evidence>
<dbReference type="InterPro" id="IPR025836">
    <property type="entry name" value="Zn_knuckle_CX2CX4HX4C"/>
</dbReference>
<dbReference type="PANTHER" id="PTHR31286">
    <property type="entry name" value="GLYCINE-RICH CELL WALL STRUCTURAL PROTEIN 1.8-LIKE"/>
    <property type="match status" value="1"/>
</dbReference>
<feature type="region of interest" description="Disordered" evidence="1">
    <location>
        <begin position="208"/>
        <end position="276"/>
    </location>
</feature>
<feature type="domain" description="Zinc knuckle CX2CX4HX4C" evidence="3">
    <location>
        <begin position="117"/>
        <end position="163"/>
    </location>
</feature>
<feature type="domain" description="DUF4283" evidence="2">
    <location>
        <begin position="1"/>
        <end position="55"/>
    </location>
</feature>
<sequence length="276" mass="31178">MTSAWRHGKGISIKEIDEKRYLFTFNHVLDMNRVLEDGPWVFERDLVLLKTVQPDDIPEKLILFEADFWVQVHNVPQKFRNLNPAKRIGNFIGSFIKFDENSYGDKKKSFLRIRICMDVRKPLKKGTSLKKEGKGHWVDFKYEKLPNFCFICGVIGHSDKFCSLRYEEGIIIEKSFGVELRAGGGAKTSLAGPNKWLVQDSVSFKGAGQQRKTELKEELSAETGASASNQGAGDMEGEPGETKRRRIWEDKLKENSGDEDMALDGPKNGEAAGQTS</sequence>
<evidence type="ECO:0000259" key="3">
    <source>
        <dbReference type="Pfam" id="PF14392"/>
    </source>
</evidence>
<name>A0AAV0E291_9ASTE</name>
<dbReference type="Pfam" id="PF14392">
    <property type="entry name" value="zf-CCHC_4"/>
    <property type="match status" value="1"/>
</dbReference>
<evidence type="ECO:0000256" key="1">
    <source>
        <dbReference type="SAM" id="MobiDB-lite"/>
    </source>
</evidence>
<proteinExistence type="predicted"/>
<organism evidence="4 5">
    <name type="scientific">Cuscuta epithymum</name>
    <dbReference type="NCBI Taxonomy" id="186058"/>
    <lineage>
        <taxon>Eukaryota</taxon>
        <taxon>Viridiplantae</taxon>
        <taxon>Streptophyta</taxon>
        <taxon>Embryophyta</taxon>
        <taxon>Tracheophyta</taxon>
        <taxon>Spermatophyta</taxon>
        <taxon>Magnoliopsida</taxon>
        <taxon>eudicotyledons</taxon>
        <taxon>Gunneridae</taxon>
        <taxon>Pentapetalae</taxon>
        <taxon>asterids</taxon>
        <taxon>lamiids</taxon>
        <taxon>Solanales</taxon>
        <taxon>Convolvulaceae</taxon>
        <taxon>Cuscuteae</taxon>
        <taxon>Cuscuta</taxon>
        <taxon>Cuscuta subgen. Cuscuta</taxon>
    </lineage>
</organism>
<dbReference type="EMBL" id="CAMAPF010000190">
    <property type="protein sequence ID" value="CAH9111947.1"/>
    <property type="molecule type" value="Genomic_DNA"/>
</dbReference>
<gene>
    <name evidence="4" type="ORF">CEPIT_LOCUS19712</name>
</gene>
<protein>
    <recommendedName>
        <fullName evidence="6">DUF4283 domain-containing protein</fullName>
    </recommendedName>
</protein>
<keyword evidence="5" id="KW-1185">Reference proteome</keyword>
<dbReference type="Pfam" id="PF14111">
    <property type="entry name" value="DUF4283"/>
    <property type="match status" value="1"/>
</dbReference>
<dbReference type="PANTHER" id="PTHR31286:SF153">
    <property type="entry name" value="DUF4283 DOMAIN PROTEIN"/>
    <property type="match status" value="1"/>
</dbReference>
<accession>A0AAV0E291</accession>
<comment type="caution">
    <text evidence="4">The sequence shown here is derived from an EMBL/GenBank/DDBJ whole genome shotgun (WGS) entry which is preliminary data.</text>
</comment>
<dbReference type="AlphaFoldDB" id="A0AAV0E291"/>
<feature type="compositionally biased region" description="Basic and acidic residues" evidence="1">
    <location>
        <begin position="247"/>
        <end position="256"/>
    </location>
</feature>
<evidence type="ECO:0008006" key="6">
    <source>
        <dbReference type="Google" id="ProtNLM"/>
    </source>
</evidence>
<reference evidence="4" key="1">
    <citation type="submission" date="2022-07" db="EMBL/GenBank/DDBJ databases">
        <authorList>
            <person name="Macas J."/>
            <person name="Novak P."/>
            <person name="Neumann P."/>
        </authorList>
    </citation>
    <scope>NUCLEOTIDE SEQUENCE</scope>
</reference>
<evidence type="ECO:0000313" key="5">
    <source>
        <dbReference type="Proteomes" id="UP001152523"/>
    </source>
</evidence>
<dbReference type="Proteomes" id="UP001152523">
    <property type="component" value="Unassembled WGS sequence"/>
</dbReference>
<dbReference type="InterPro" id="IPR040256">
    <property type="entry name" value="At4g02000-like"/>
</dbReference>
<evidence type="ECO:0000259" key="2">
    <source>
        <dbReference type="Pfam" id="PF14111"/>
    </source>
</evidence>